<protein>
    <submittedName>
        <fullName evidence="5">ABC transporter related protein</fullName>
    </submittedName>
</protein>
<evidence type="ECO:0000256" key="2">
    <source>
        <dbReference type="ARBA" id="ARBA00022840"/>
    </source>
</evidence>
<evidence type="ECO:0000256" key="1">
    <source>
        <dbReference type="ARBA" id="ARBA00022741"/>
    </source>
</evidence>
<dbReference type="SMART" id="SM00382">
    <property type="entry name" value="AAA"/>
    <property type="match status" value="2"/>
</dbReference>
<dbReference type="InterPro" id="IPR037118">
    <property type="entry name" value="Val-tRNA_synth_C_sf"/>
</dbReference>
<dbReference type="InterPro" id="IPR032781">
    <property type="entry name" value="ABC_tran_Xtn"/>
</dbReference>
<evidence type="ECO:0000313" key="5">
    <source>
        <dbReference type="EMBL" id="AEE15905.1"/>
    </source>
</evidence>
<dbReference type="PANTHER" id="PTHR42855">
    <property type="entry name" value="ABC TRANSPORTER ATP-BINDING SUBUNIT"/>
    <property type="match status" value="1"/>
</dbReference>
<dbReference type="InterPro" id="IPR003593">
    <property type="entry name" value="AAA+_ATPase"/>
</dbReference>
<dbReference type="FunFam" id="3.40.50.300:FF:000011">
    <property type="entry name" value="Putative ABC transporter ATP-binding component"/>
    <property type="match status" value="1"/>
</dbReference>
<name>F4LP29_TREBD</name>
<proteinExistence type="predicted"/>
<dbReference type="SUPFAM" id="SSF52540">
    <property type="entry name" value="P-loop containing nucleoside triphosphate hydrolases"/>
    <property type="match status" value="2"/>
</dbReference>
<feature type="compositionally biased region" description="Polar residues" evidence="3">
    <location>
        <begin position="561"/>
        <end position="575"/>
    </location>
</feature>
<reference evidence="6" key="1">
    <citation type="submission" date="2011-04" db="EMBL/GenBank/DDBJ databases">
        <title>The complete genome of Treponema brennaborense DSM 12168.</title>
        <authorList>
            <person name="Lucas S."/>
            <person name="Han J."/>
            <person name="Lapidus A."/>
            <person name="Bruce D."/>
            <person name="Goodwin L."/>
            <person name="Pitluck S."/>
            <person name="Peters L."/>
            <person name="Kyrpides N."/>
            <person name="Mavromatis K."/>
            <person name="Ivanova N."/>
            <person name="Mikhailova N."/>
            <person name="Pagani I."/>
            <person name="Teshima H."/>
            <person name="Detter J.C."/>
            <person name="Tapia R."/>
            <person name="Han C."/>
            <person name="Land M."/>
            <person name="Hauser L."/>
            <person name="Markowitz V."/>
            <person name="Cheng J.-F."/>
            <person name="Hugenholtz P."/>
            <person name="Woyke T."/>
            <person name="Wu D."/>
            <person name="Gronow S."/>
            <person name="Wellnitz S."/>
            <person name="Brambilla E."/>
            <person name="Klenk H.-P."/>
            <person name="Eisen J.A."/>
        </authorList>
    </citation>
    <scope>NUCLEOTIDE SEQUENCE [LARGE SCALE GENOMIC DNA]</scope>
    <source>
        <strain evidence="6">DSM 12168 / CIP 105900 / DD5/3</strain>
    </source>
</reference>
<dbReference type="EMBL" id="CP002696">
    <property type="protein sequence ID" value="AEE15905.1"/>
    <property type="molecule type" value="Genomic_DNA"/>
</dbReference>
<dbReference type="STRING" id="906968.Trebr_0461"/>
<dbReference type="Proteomes" id="UP000006546">
    <property type="component" value="Chromosome"/>
</dbReference>
<dbReference type="AlphaFoldDB" id="F4LP29"/>
<dbReference type="InterPro" id="IPR032524">
    <property type="entry name" value="ABC_tran_C"/>
</dbReference>
<keyword evidence="1" id="KW-0547">Nucleotide-binding</keyword>
<dbReference type="Pfam" id="PF16326">
    <property type="entry name" value="ABC_tran_CTD"/>
    <property type="match status" value="1"/>
</dbReference>
<keyword evidence="2" id="KW-0067">ATP-binding</keyword>
<dbReference type="Gene3D" id="1.10.287.380">
    <property type="entry name" value="Valyl-tRNA synthetase, C-terminal domain"/>
    <property type="match status" value="1"/>
</dbReference>
<feature type="domain" description="ABC transporter" evidence="4">
    <location>
        <begin position="320"/>
        <end position="550"/>
    </location>
</feature>
<dbReference type="Pfam" id="PF12848">
    <property type="entry name" value="ABC_tran_Xtn"/>
    <property type="match status" value="1"/>
</dbReference>
<feature type="compositionally biased region" description="Basic and acidic residues" evidence="3">
    <location>
        <begin position="542"/>
        <end position="557"/>
    </location>
</feature>
<dbReference type="GO" id="GO:0003677">
    <property type="term" value="F:DNA binding"/>
    <property type="evidence" value="ECO:0007669"/>
    <property type="project" value="InterPro"/>
</dbReference>
<dbReference type="GO" id="GO:0016887">
    <property type="term" value="F:ATP hydrolysis activity"/>
    <property type="evidence" value="ECO:0007669"/>
    <property type="project" value="InterPro"/>
</dbReference>
<dbReference type="PANTHER" id="PTHR42855:SF1">
    <property type="entry name" value="ABC TRANSPORTER DOMAIN-CONTAINING PROTEIN"/>
    <property type="match status" value="1"/>
</dbReference>
<dbReference type="InterPro" id="IPR003439">
    <property type="entry name" value="ABC_transporter-like_ATP-bd"/>
</dbReference>
<dbReference type="OrthoDB" id="9760950at2"/>
<keyword evidence="6" id="KW-1185">Reference proteome</keyword>
<evidence type="ECO:0000259" key="4">
    <source>
        <dbReference type="PROSITE" id="PS50893"/>
    </source>
</evidence>
<dbReference type="Gene3D" id="3.40.50.300">
    <property type="entry name" value="P-loop containing nucleotide triphosphate hydrolases"/>
    <property type="match status" value="2"/>
</dbReference>
<dbReference type="HOGENOM" id="CLU_000604_36_0_12"/>
<evidence type="ECO:0000256" key="3">
    <source>
        <dbReference type="SAM" id="MobiDB-lite"/>
    </source>
</evidence>
<dbReference type="InterPro" id="IPR051309">
    <property type="entry name" value="ABCF_ATPase"/>
</dbReference>
<feature type="domain" description="ABC transporter" evidence="4">
    <location>
        <begin position="4"/>
        <end position="256"/>
    </location>
</feature>
<dbReference type="eggNOG" id="COG0488">
    <property type="taxonomic scope" value="Bacteria"/>
</dbReference>
<accession>F4LP29</accession>
<dbReference type="KEGG" id="tbe:Trebr_0461"/>
<sequence length="653" mass="72367">MNLLSVKELAKMGREQPLFTGVTFGLDEGEKAALIGKNGCGKSTLLNCIAGKLAPDDGSVVTAKNCGVSFLPQNPQFNADDTIREHIFKSESSKLAVIREYEQSCGALSDAAGLTAAQRLRFDALTEQMTDRDLWNYETHVKQVLSTLGITELDRTMGTLSGGMVKKVALAQVLIDDTKLLLLDEPTNHLDISAIAWLEEYLRTTNRAVLMVTHDRYFLDNVCSSIYELARARLKLYSGNYSQYLEKKETEAQIEANTERRIESVLRTEREWLLRGPQARGTKARARVDAIHRLINREKFAQDKGFTFETTGRRLGGKILELDQVSKTWRSADGTPRTVVSDFSYVFKKGEKLGIFGENGAGKTTLLNILTGTIAPDTGTVTKGENTVFAYYLQNPVLADPAPESDAPTVLEYILETAEVITMNNGKTLSAAKMLELFGFEGKIQYSPVTALSGGERKRLYLVRLLMMNPNFLVLDEPTNDFDIFTMSALESFLETYSGCLVVVSHDRCFMDKTADTLLILDGSGGVSGFVGSCSEYIAHRKETERSAQEKEKRTKAEQTAAKTENNASAAQNADGTPRAVKRRTYKEQREFEALEADIMSAEERKKTLEALLSGGETDYGKMGDLSAEYRELTAALEAKYARWEELGILGEN</sequence>
<dbReference type="Pfam" id="PF00005">
    <property type="entry name" value="ABC_tran"/>
    <property type="match status" value="2"/>
</dbReference>
<dbReference type="InterPro" id="IPR027417">
    <property type="entry name" value="P-loop_NTPase"/>
</dbReference>
<dbReference type="RefSeq" id="WP_013757624.1">
    <property type="nucleotide sequence ID" value="NC_015500.1"/>
</dbReference>
<gene>
    <name evidence="5" type="ordered locus">Trebr_0461</name>
</gene>
<organism evidence="5 6">
    <name type="scientific">Treponema brennaborense (strain DSM 12168 / CIP 105900 / DD5/3)</name>
    <dbReference type="NCBI Taxonomy" id="906968"/>
    <lineage>
        <taxon>Bacteria</taxon>
        <taxon>Pseudomonadati</taxon>
        <taxon>Spirochaetota</taxon>
        <taxon>Spirochaetia</taxon>
        <taxon>Spirochaetales</taxon>
        <taxon>Treponemataceae</taxon>
        <taxon>Treponema</taxon>
    </lineage>
</organism>
<evidence type="ECO:0000313" key="6">
    <source>
        <dbReference type="Proteomes" id="UP000006546"/>
    </source>
</evidence>
<dbReference type="CDD" id="cd03221">
    <property type="entry name" value="ABCF_EF-3"/>
    <property type="match status" value="2"/>
</dbReference>
<dbReference type="GO" id="GO:0005524">
    <property type="term" value="F:ATP binding"/>
    <property type="evidence" value="ECO:0007669"/>
    <property type="project" value="UniProtKB-KW"/>
</dbReference>
<feature type="region of interest" description="Disordered" evidence="3">
    <location>
        <begin position="542"/>
        <end position="586"/>
    </location>
</feature>
<dbReference type="PROSITE" id="PS50893">
    <property type="entry name" value="ABC_TRANSPORTER_2"/>
    <property type="match status" value="2"/>
</dbReference>